<feature type="compositionally biased region" description="Basic and acidic residues" evidence="1">
    <location>
        <begin position="175"/>
        <end position="185"/>
    </location>
</feature>
<evidence type="ECO:0000313" key="2">
    <source>
        <dbReference type="EMBL" id="PWN98572.1"/>
    </source>
</evidence>
<name>A0A316ZCB9_9BASI</name>
<evidence type="ECO:0000313" key="3">
    <source>
        <dbReference type="Proteomes" id="UP000245946"/>
    </source>
</evidence>
<keyword evidence="3" id="KW-1185">Reference proteome</keyword>
<sequence>MASSAGTPAGASAIAGAAAASGTPAGASAEAAPSAAQATSNAPAPSSAELSSALSLLAQLSALLGNDASAMPVADGLAHVLPSLLAPLAPLPSQTAPGLVAMPVSLPPHAAGPNTPGGVSLLSLPPAQAALLARRAAFRPRDALAKTQELQRLLDSEQGQQTVQLVQQLRQKQSPQEEREELLRARKERAQRRGWSNGAQA</sequence>
<organism evidence="2 3">
    <name type="scientific">Tilletiopsis washingtonensis</name>
    <dbReference type="NCBI Taxonomy" id="58919"/>
    <lineage>
        <taxon>Eukaryota</taxon>
        <taxon>Fungi</taxon>
        <taxon>Dikarya</taxon>
        <taxon>Basidiomycota</taxon>
        <taxon>Ustilaginomycotina</taxon>
        <taxon>Exobasidiomycetes</taxon>
        <taxon>Entylomatales</taxon>
        <taxon>Entylomatales incertae sedis</taxon>
        <taxon>Tilletiopsis</taxon>
    </lineage>
</organism>
<dbReference type="AlphaFoldDB" id="A0A316ZCB9"/>
<dbReference type="EMBL" id="KZ819291">
    <property type="protein sequence ID" value="PWN98572.1"/>
    <property type="molecule type" value="Genomic_DNA"/>
</dbReference>
<accession>A0A316ZCB9</accession>
<reference evidence="2 3" key="1">
    <citation type="journal article" date="2018" name="Mol. Biol. Evol.">
        <title>Broad Genomic Sampling Reveals a Smut Pathogenic Ancestry of the Fungal Clade Ustilaginomycotina.</title>
        <authorList>
            <person name="Kijpornyongpan T."/>
            <person name="Mondo S.J."/>
            <person name="Barry K."/>
            <person name="Sandor L."/>
            <person name="Lee J."/>
            <person name="Lipzen A."/>
            <person name="Pangilinan J."/>
            <person name="LaButti K."/>
            <person name="Hainaut M."/>
            <person name="Henrissat B."/>
            <person name="Grigoriev I.V."/>
            <person name="Spatafora J.W."/>
            <person name="Aime M.C."/>
        </authorList>
    </citation>
    <scope>NUCLEOTIDE SEQUENCE [LARGE SCALE GENOMIC DNA]</scope>
    <source>
        <strain evidence="2 3">MCA 4186</strain>
    </source>
</reference>
<feature type="region of interest" description="Disordered" evidence="1">
    <location>
        <begin position="24"/>
        <end position="46"/>
    </location>
</feature>
<dbReference type="RefSeq" id="XP_025598851.1">
    <property type="nucleotide sequence ID" value="XM_025744103.1"/>
</dbReference>
<evidence type="ECO:0000256" key="1">
    <source>
        <dbReference type="SAM" id="MobiDB-lite"/>
    </source>
</evidence>
<dbReference type="GeneID" id="37271647"/>
<protein>
    <submittedName>
        <fullName evidence="2">Uncharacterized protein</fullName>
    </submittedName>
</protein>
<proteinExistence type="predicted"/>
<dbReference type="Proteomes" id="UP000245946">
    <property type="component" value="Unassembled WGS sequence"/>
</dbReference>
<feature type="region of interest" description="Disordered" evidence="1">
    <location>
        <begin position="166"/>
        <end position="201"/>
    </location>
</feature>
<gene>
    <name evidence="2" type="ORF">FA09DRAFT_338424</name>
</gene>